<evidence type="ECO:0000256" key="4">
    <source>
        <dbReference type="PIRNR" id="PIRNR000124"/>
    </source>
</evidence>
<dbReference type="InterPro" id="IPR008927">
    <property type="entry name" value="6-PGluconate_DH-like_C_sf"/>
</dbReference>
<dbReference type="InterPro" id="IPR036291">
    <property type="entry name" value="NAD(P)-bd_dom_sf"/>
</dbReference>
<dbReference type="NCBIfam" id="TIGR03026">
    <property type="entry name" value="NDP-sugDHase"/>
    <property type="match status" value="1"/>
</dbReference>
<accession>A0ABW3IE52</accession>
<dbReference type="EMBL" id="JBHTJP010000032">
    <property type="protein sequence ID" value="MFD0976347.1"/>
    <property type="molecule type" value="Genomic_DNA"/>
</dbReference>
<proteinExistence type="inferred from homology"/>
<gene>
    <name evidence="6" type="ORF">ACFQ1G_06050</name>
</gene>
<feature type="domain" description="UDP-glucose/GDP-mannose dehydrogenase C-terminal" evidence="5">
    <location>
        <begin position="355"/>
        <end position="452"/>
    </location>
</feature>
<evidence type="ECO:0000259" key="5">
    <source>
        <dbReference type="SMART" id="SM00984"/>
    </source>
</evidence>
<dbReference type="PIRSF" id="PIRSF500136">
    <property type="entry name" value="UDP_ManNAc_DH"/>
    <property type="match status" value="1"/>
</dbReference>
<dbReference type="InterPro" id="IPR014026">
    <property type="entry name" value="UDP-Glc/GDP-Man_DH_dimer"/>
</dbReference>
<evidence type="ECO:0000313" key="7">
    <source>
        <dbReference type="Proteomes" id="UP001597100"/>
    </source>
</evidence>
<dbReference type="RefSeq" id="WP_380737589.1">
    <property type="nucleotide sequence ID" value="NZ_JBHTJP010000032.1"/>
</dbReference>
<evidence type="ECO:0000256" key="3">
    <source>
        <dbReference type="ARBA" id="ARBA00023027"/>
    </source>
</evidence>
<dbReference type="Proteomes" id="UP001597100">
    <property type="component" value="Unassembled WGS sequence"/>
</dbReference>
<dbReference type="Pfam" id="PF03721">
    <property type="entry name" value="UDPG_MGDP_dh_N"/>
    <property type="match status" value="2"/>
</dbReference>
<dbReference type="InterPro" id="IPR001732">
    <property type="entry name" value="UDP-Glc/GDP-Man_DH_N"/>
</dbReference>
<keyword evidence="2" id="KW-0560">Oxidoreductase</keyword>
<organism evidence="6 7">
    <name type="scientific">Salinimicrobium gaetbulicola</name>
    <dbReference type="NCBI Taxonomy" id="999702"/>
    <lineage>
        <taxon>Bacteria</taxon>
        <taxon>Pseudomonadati</taxon>
        <taxon>Bacteroidota</taxon>
        <taxon>Flavobacteriia</taxon>
        <taxon>Flavobacteriales</taxon>
        <taxon>Flavobacteriaceae</taxon>
        <taxon>Salinimicrobium</taxon>
    </lineage>
</organism>
<evidence type="ECO:0000256" key="2">
    <source>
        <dbReference type="ARBA" id="ARBA00023002"/>
    </source>
</evidence>
<dbReference type="SMART" id="SM00984">
    <property type="entry name" value="UDPG_MGDP_dh_C"/>
    <property type="match status" value="1"/>
</dbReference>
<keyword evidence="7" id="KW-1185">Reference proteome</keyword>
<dbReference type="Pfam" id="PF00984">
    <property type="entry name" value="UDPG_MGDP_dh"/>
    <property type="match status" value="1"/>
</dbReference>
<dbReference type="SUPFAM" id="SSF48179">
    <property type="entry name" value="6-phosphogluconate dehydrogenase C-terminal domain-like"/>
    <property type="match status" value="1"/>
</dbReference>
<dbReference type="PANTHER" id="PTHR43491:SF2">
    <property type="entry name" value="UDP-N-ACETYL-D-MANNOSAMINE DEHYDROGENASE"/>
    <property type="match status" value="1"/>
</dbReference>
<name>A0ABW3IE52_9FLAO</name>
<dbReference type="InterPro" id="IPR014027">
    <property type="entry name" value="UDP-Glc/GDP-Man_DH_C"/>
</dbReference>
<dbReference type="SUPFAM" id="SSF52413">
    <property type="entry name" value="UDP-glucose/GDP-mannose dehydrogenase C-terminal domain"/>
    <property type="match status" value="1"/>
</dbReference>
<dbReference type="Pfam" id="PF03720">
    <property type="entry name" value="UDPG_MGDP_dh_C"/>
    <property type="match status" value="1"/>
</dbReference>
<dbReference type="InterPro" id="IPR028359">
    <property type="entry name" value="UDP_ManNAc/GlcNAc_DH"/>
</dbReference>
<comment type="caution">
    <text evidence="6">The sequence shown here is derived from an EMBL/GenBank/DDBJ whole genome shotgun (WGS) entry which is preliminary data.</text>
</comment>
<sequence length="457" mass="50569">MNDIKIAVIGLGYVGLPLARLFATKYPVIGFDINAARVQELQNGHDSTLEVEDEILQSVLLKKYPLAIKVPKAAKEMAVAGYWGESKHENQPEEFGETSNGLYISRDLGDIQDCNYYIVTVPTPIDKNNRPDLTPLYKSSESVAKVLKKGDIVIYESTVYPGVTEDECVPVLEKVSGLKFNEDFFVGYSPERINPGDKEHTVEKILKVTAGSTPEIGKKVDDLYKSVITAGTHLAPTIKVAEAAKVIENSQRDINIAFVNELAKIFNKMDIDTNDVLEAAGTKWNFLPFRPGLVGGHCIGVDPYYLAQKAQELGYHPEIILAGRRMNDSMGQYVASEVIKLMLQNDIKVKGANVLVLGITFKENCPDVRNTKVVDVVRELQQYETKVTIYDPLANPEEVKHEYGLSTTSSLPDQKFDAVVLTVAHKEFLSIDLSTFKNANAVVYDVKGILEVVNGKL</sequence>
<evidence type="ECO:0000256" key="1">
    <source>
        <dbReference type="ARBA" id="ARBA00006601"/>
    </source>
</evidence>
<comment type="similarity">
    <text evidence="1 4">Belongs to the UDP-glucose/GDP-mannose dehydrogenase family.</text>
</comment>
<dbReference type="SUPFAM" id="SSF51735">
    <property type="entry name" value="NAD(P)-binding Rossmann-fold domains"/>
    <property type="match status" value="1"/>
</dbReference>
<dbReference type="InterPro" id="IPR036220">
    <property type="entry name" value="UDP-Glc/GDP-Man_DH_C_sf"/>
</dbReference>
<dbReference type="PIRSF" id="PIRSF000124">
    <property type="entry name" value="UDPglc_GDPman_dh"/>
    <property type="match status" value="1"/>
</dbReference>
<reference evidence="7" key="1">
    <citation type="journal article" date="2019" name="Int. J. Syst. Evol. Microbiol.">
        <title>The Global Catalogue of Microorganisms (GCM) 10K type strain sequencing project: providing services to taxonomists for standard genome sequencing and annotation.</title>
        <authorList>
            <consortium name="The Broad Institute Genomics Platform"/>
            <consortium name="The Broad Institute Genome Sequencing Center for Infectious Disease"/>
            <person name="Wu L."/>
            <person name="Ma J."/>
        </authorList>
    </citation>
    <scope>NUCLEOTIDE SEQUENCE [LARGE SCALE GENOMIC DNA]</scope>
    <source>
        <strain evidence="7">CCUG 60898</strain>
    </source>
</reference>
<protein>
    <submittedName>
        <fullName evidence="6">Nucleotide sugar dehydrogenase</fullName>
    </submittedName>
</protein>
<evidence type="ECO:0000313" key="6">
    <source>
        <dbReference type="EMBL" id="MFD0976347.1"/>
    </source>
</evidence>
<keyword evidence="3" id="KW-0520">NAD</keyword>
<dbReference type="PANTHER" id="PTHR43491">
    <property type="entry name" value="UDP-N-ACETYL-D-MANNOSAMINE DEHYDROGENASE"/>
    <property type="match status" value="1"/>
</dbReference>
<dbReference type="InterPro" id="IPR017476">
    <property type="entry name" value="UDP-Glc/GDP-Man"/>
</dbReference>
<dbReference type="Gene3D" id="3.40.50.720">
    <property type="entry name" value="NAD(P)-binding Rossmann-like Domain"/>
    <property type="match status" value="2"/>
</dbReference>